<dbReference type="Proteomes" id="UP000248214">
    <property type="component" value="Unassembled WGS sequence"/>
</dbReference>
<dbReference type="InterPro" id="IPR010379">
    <property type="entry name" value="EzrA"/>
</dbReference>
<protein>
    <recommendedName>
        <fullName evidence="8">Septation ring formation regulator EzrA</fullName>
    </recommendedName>
</protein>
<evidence type="ECO:0000256" key="5">
    <source>
        <dbReference type="ARBA" id="ARBA00023136"/>
    </source>
</evidence>
<keyword evidence="2 8" id="KW-0812">Transmembrane</keyword>
<dbReference type="GO" id="GO:0005940">
    <property type="term" value="C:septin ring"/>
    <property type="evidence" value="ECO:0007669"/>
    <property type="project" value="InterPro"/>
</dbReference>
<keyword evidence="7 8" id="KW-0131">Cell cycle</keyword>
<evidence type="ECO:0000313" key="9">
    <source>
        <dbReference type="EMBL" id="PYZ93771.1"/>
    </source>
</evidence>
<reference evidence="9 10" key="1">
    <citation type="submission" date="2017-10" db="EMBL/GenBank/DDBJ databases">
        <title>Bacillus sp. nov., a halophilic bacterium isolated from a Keqin Lake.</title>
        <authorList>
            <person name="Wang H."/>
        </authorList>
    </citation>
    <scope>NUCLEOTIDE SEQUENCE [LARGE SCALE GENOMIC DNA]</scope>
    <source>
        <strain evidence="9 10">KQ-12</strain>
    </source>
</reference>
<evidence type="ECO:0000256" key="6">
    <source>
        <dbReference type="ARBA" id="ARBA00023210"/>
    </source>
</evidence>
<dbReference type="GO" id="GO:0000917">
    <property type="term" value="P:division septum assembly"/>
    <property type="evidence" value="ECO:0007669"/>
    <property type="project" value="UniProtKB-KW"/>
</dbReference>
<comment type="function">
    <text evidence="8">Negative regulator of FtsZ ring formation; modulates the frequency and position of FtsZ ring formation. Inhibits FtsZ ring formation at polar sites. Interacts either with FtsZ or with one of its binding partners to promote depolymerization.</text>
</comment>
<sequence>MLYIIYGFILLFLFIIIYGAWSRKRVFNEVDRLENKKLQLMNEPITEELSKIKGLKMLGETEERFEQWREEWDHIVTVQLPNMEEKLFDIEEFANKYRFNKAKQNIKLVDEELEAVEQQMNDMVEEVDQLVHSEEQNRQDIHIVKDEFDETKKKLWVQKGTLGQAGSVLEQKMQGLQDMFSSFEEQTEEGNYFQARETLLTIQSFLEDYDRMIDLIPQYLVKIEKDLPKQLEELENGLEEMQQNGYALHHFSFGWLTEDMKRRLKDSLPLLEHLKLDEAAQPIESIEQEINDIYEKLEHEVLSRNFVEKELPVLRERLYELPSLFQALRAETETIKLNYQLNEAHDEQQLKIEKQIKELTNQYAVIEDASEENKQSFTTLRKMTQDFVAELENVENEVQETKENLNHLRSDERKAEEAISELKTTLLQGQKNLRKHNIPGVPENIIFQLDEAEKNLYEASYKLKQIPISMNEVNHKVEKAREHVDECMLKLTKTIDQAKLAEAVIKYGNRYRRHHDQVNIKLLQAEDRFRRYLYEEALEMATDAVESVDPNAIEKIKEQENLLVSNS</sequence>
<dbReference type="NCBIfam" id="NF003413">
    <property type="entry name" value="PRK04778.1-7"/>
    <property type="match status" value="1"/>
</dbReference>
<comment type="similarity">
    <text evidence="8">Belongs to the EzrA family.</text>
</comment>
<evidence type="ECO:0000256" key="2">
    <source>
        <dbReference type="ARBA" id="ARBA00022692"/>
    </source>
</evidence>
<organism evidence="9 10">
    <name type="scientific">Salipaludibacillus keqinensis</name>
    <dbReference type="NCBI Taxonomy" id="2045207"/>
    <lineage>
        <taxon>Bacteria</taxon>
        <taxon>Bacillati</taxon>
        <taxon>Bacillota</taxon>
        <taxon>Bacilli</taxon>
        <taxon>Bacillales</taxon>
        <taxon>Bacillaceae</taxon>
    </lineage>
</organism>
<name>A0A323TFX8_9BACI</name>
<keyword evidence="1 8" id="KW-0132">Cell division</keyword>
<evidence type="ECO:0000256" key="3">
    <source>
        <dbReference type="ARBA" id="ARBA00022989"/>
    </source>
</evidence>
<evidence type="ECO:0000256" key="7">
    <source>
        <dbReference type="ARBA" id="ARBA00023306"/>
    </source>
</evidence>
<dbReference type="AlphaFoldDB" id="A0A323TFX8"/>
<keyword evidence="3 8" id="KW-1133">Transmembrane helix</keyword>
<dbReference type="GO" id="GO:0000921">
    <property type="term" value="P:septin ring assembly"/>
    <property type="evidence" value="ECO:0007669"/>
    <property type="project" value="InterPro"/>
</dbReference>
<dbReference type="OrthoDB" id="1654473at2"/>
<dbReference type="Pfam" id="PF06160">
    <property type="entry name" value="EzrA"/>
    <property type="match status" value="1"/>
</dbReference>
<keyword evidence="4 8" id="KW-0175">Coiled coil</keyword>
<evidence type="ECO:0000256" key="8">
    <source>
        <dbReference type="HAMAP-Rule" id="MF_00728"/>
    </source>
</evidence>
<dbReference type="EMBL" id="PDOD01000002">
    <property type="protein sequence ID" value="PYZ93771.1"/>
    <property type="molecule type" value="Genomic_DNA"/>
</dbReference>
<gene>
    <name evidence="8" type="primary">ezrA</name>
    <name evidence="9" type="ORF">CR194_11500</name>
</gene>
<dbReference type="RefSeq" id="WP_110609803.1">
    <property type="nucleotide sequence ID" value="NZ_PDOD01000002.1"/>
</dbReference>
<feature type="coiled-coil region" evidence="8">
    <location>
        <begin position="342"/>
        <end position="425"/>
    </location>
</feature>
<keyword evidence="10" id="KW-1185">Reference proteome</keyword>
<comment type="caution">
    <text evidence="9">The sequence shown here is derived from an EMBL/GenBank/DDBJ whole genome shotgun (WGS) entry which is preliminary data.</text>
</comment>
<feature type="topological domain" description="Extracellular" evidence="8">
    <location>
        <begin position="1"/>
        <end position="3"/>
    </location>
</feature>
<accession>A0A323TFX8</accession>
<dbReference type="GO" id="GO:0005886">
    <property type="term" value="C:plasma membrane"/>
    <property type="evidence" value="ECO:0007669"/>
    <property type="project" value="UniProtKB-SubCell"/>
</dbReference>
<evidence type="ECO:0000256" key="1">
    <source>
        <dbReference type="ARBA" id="ARBA00022618"/>
    </source>
</evidence>
<keyword evidence="5 8" id="KW-0472">Membrane</keyword>
<keyword evidence="6 8" id="KW-0717">Septation</keyword>
<feature type="coiled-coil region" evidence="8">
    <location>
        <begin position="99"/>
        <end position="133"/>
    </location>
</feature>
<dbReference type="HAMAP" id="MF_00728">
    <property type="entry name" value="EzrA"/>
    <property type="match status" value="1"/>
</dbReference>
<keyword evidence="8" id="KW-1003">Cell membrane</keyword>
<evidence type="ECO:0000256" key="4">
    <source>
        <dbReference type="ARBA" id="ARBA00023054"/>
    </source>
</evidence>
<evidence type="ECO:0000313" key="10">
    <source>
        <dbReference type="Proteomes" id="UP000248214"/>
    </source>
</evidence>
<feature type="topological domain" description="Cytoplasmic" evidence="8">
    <location>
        <begin position="23"/>
        <end position="567"/>
    </location>
</feature>
<proteinExistence type="inferred from homology"/>
<comment type="subcellular location">
    <subcellularLocation>
        <location evidence="8">Cell membrane</location>
        <topology evidence="8">Single-pass membrane protein</topology>
    </subcellularLocation>
    <text evidence="8">Colocalized with FtsZ to the nascent septal site.</text>
</comment>